<protein>
    <submittedName>
        <fullName evidence="1">Uncharacterized protein</fullName>
    </submittedName>
</protein>
<evidence type="ECO:0000313" key="1">
    <source>
        <dbReference type="EMBL" id="GAA2239260.1"/>
    </source>
</evidence>
<dbReference type="EMBL" id="BAAATR010000007">
    <property type="protein sequence ID" value="GAA2239260.1"/>
    <property type="molecule type" value="Genomic_DNA"/>
</dbReference>
<dbReference type="Proteomes" id="UP001500305">
    <property type="component" value="Unassembled WGS sequence"/>
</dbReference>
<evidence type="ECO:0000313" key="2">
    <source>
        <dbReference type="Proteomes" id="UP001500305"/>
    </source>
</evidence>
<organism evidence="1 2">
    <name type="scientific">Kitasatospora cystarginea</name>
    <dbReference type="NCBI Taxonomy" id="58350"/>
    <lineage>
        <taxon>Bacteria</taxon>
        <taxon>Bacillati</taxon>
        <taxon>Actinomycetota</taxon>
        <taxon>Actinomycetes</taxon>
        <taxon>Kitasatosporales</taxon>
        <taxon>Streptomycetaceae</taxon>
        <taxon>Kitasatospora</taxon>
    </lineage>
</organism>
<accession>A0ABN3DQD6</accession>
<proteinExistence type="predicted"/>
<sequence length="44" mass="4680">MWVVMDVKKCAQEARHGIQDLAAEVSADMRGGGQPVGELAPEKA</sequence>
<reference evidence="1 2" key="1">
    <citation type="journal article" date="2019" name="Int. J. Syst. Evol. Microbiol.">
        <title>The Global Catalogue of Microorganisms (GCM) 10K type strain sequencing project: providing services to taxonomists for standard genome sequencing and annotation.</title>
        <authorList>
            <consortium name="The Broad Institute Genomics Platform"/>
            <consortium name="The Broad Institute Genome Sequencing Center for Infectious Disease"/>
            <person name="Wu L."/>
            <person name="Ma J."/>
        </authorList>
    </citation>
    <scope>NUCLEOTIDE SEQUENCE [LARGE SCALE GENOMIC DNA]</scope>
    <source>
        <strain evidence="1 2">JCM 7356</strain>
    </source>
</reference>
<comment type="caution">
    <text evidence="1">The sequence shown here is derived from an EMBL/GenBank/DDBJ whole genome shotgun (WGS) entry which is preliminary data.</text>
</comment>
<gene>
    <name evidence="1" type="ORF">GCM10010430_20550</name>
</gene>
<name>A0ABN3DQD6_9ACTN</name>
<keyword evidence="2" id="KW-1185">Reference proteome</keyword>